<dbReference type="EMBL" id="BLXT01005772">
    <property type="protein sequence ID" value="GFO25734.1"/>
    <property type="molecule type" value="Genomic_DNA"/>
</dbReference>
<proteinExistence type="predicted"/>
<dbReference type="Proteomes" id="UP000735302">
    <property type="component" value="Unassembled WGS sequence"/>
</dbReference>
<feature type="compositionally biased region" description="Low complexity" evidence="1">
    <location>
        <begin position="143"/>
        <end position="153"/>
    </location>
</feature>
<gene>
    <name evidence="2" type="ORF">PoB_005223900</name>
</gene>
<name>A0AAV4C3M9_9GAST</name>
<keyword evidence="3" id="KW-1185">Reference proteome</keyword>
<feature type="region of interest" description="Disordered" evidence="1">
    <location>
        <begin position="33"/>
        <end position="65"/>
    </location>
</feature>
<sequence length="169" mass="17516">MLGNGQCPPLGMGYHAAERYTVAARQGYHEHGSKYVAGVPPPSNAVGGRPNKGDIHQPGRWSNANPCVGRFKHHRWSALRQELSRQSHQARSHHAQRNATTAGGIAAQATTVGGAVTQTMSMGKAATPATTVGGKIAHHDCGGAATPATTVGGERAHHDSAGAESPPRL</sequence>
<reference evidence="2 3" key="1">
    <citation type="journal article" date="2021" name="Elife">
        <title>Chloroplast acquisition without the gene transfer in kleptoplastic sea slugs, Plakobranchus ocellatus.</title>
        <authorList>
            <person name="Maeda T."/>
            <person name="Takahashi S."/>
            <person name="Yoshida T."/>
            <person name="Shimamura S."/>
            <person name="Takaki Y."/>
            <person name="Nagai Y."/>
            <person name="Toyoda A."/>
            <person name="Suzuki Y."/>
            <person name="Arimoto A."/>
            <person name="Ishii H."/>
            <person name="Satoh N."/>
            <person name="Nishiyama T."/>
            <person name="Hasebe M."/>
            <person name="Maruyama T."/>
            <person name="Minagawa J."/>
            <person name="Obokata J."/>
            <person name="Shigenobu S."/>
        </authorList>
    </citation>
    <scope>NUCLEOTIDE SEQUENCE [LARGE SCALE GENOMIC DNA]</scope>
</reference>
<comment type="caution">
    <text evidence="2">The sequence shown here is derived from an EMBL/GenBank/DDBJ whole genome shotgun (WGS) entry which is preliminary data.</text>
</comment>
<protein>
    <submittedName>
        <fullName evidence="2">Uncharacterized protein</fullName>
    </submittedName>
</protein>
<dbReference type="AlphaFoldDB" id="A0AAV4C3M9"/>
<organism evidence="2 3">
    <name type="scientific">Plakobranchus ocellatus</name>
    <dbReference type="NCBI Taxonomy" id="259542"/>
    <lineage>
        <taxon>Eukaryota</taxon>
        <taxon>Metazoa</taxon>
        <taxon>Spiralia</taxon>
        <taxon>Lophotrochozoa</taxon>
        <taxon>Mollusca</taxon>
        <taxon>Gastropoda</taxon>
        <taxon>Heterobranchia</taxon>
        <taxon>Euthyneura</taxon>
        <taxon>Panpulmonata</taxon>
        <taxon>Sacoglossa</taxon>
        <taxon>Placobranchoidea</taxon>
        <taxon>Plakobranchidae</taxon>
        <taxon>Plakobranchus</taxon>
    </lineage>
</organism>
<evidence type="ECO:0000313" key="3">
    <source>
        <dbReference type="Proteomes" id="UP000735302"/>
    </source>
</evidence>
<feature type="region of interest" description="Disordered" evidence="1">
    <location>
        <begin position="83"/>
        <end position="102"/>
    </location>
</feature>
<evidence type="ECO:0000313" key="2">
    <source>
        <dbReference type="EMBL" id="GFO25734.1"/>
    </source>
</evidence>
<feature type="region of interest" description="Disordered" evidence="1">
    <location>
        <begin position="143"/>
        <end position="169"/>
    </location>
</feature>
<evidence type="ECO:0000256" key="1">
    <source>
        <dbReference type="SAM" id="MobiDB-lite"/>
    </source>
</evidence>
<accession>A0AAV4C3M9</accession>